<dbReference type="RefSeq" id="WP_290285777.1">
    <property type="nucleotide sequence ID" value="NZ_JAUFQN010000019.1"/>
</dbReference>
<evidence type="ECO:0000259" key="1">
    <source>
        <dbReference type="PROSITE" id="PS50206"/>
    </source>
</evidence>
<dbReference type="InterPro" id="IPR050229">
    <property type="entry name" value="GlpE_sulfurtransferase"/>
</dbReference>
<dbReference type="Gene3D" id="3.40.250.10">
    <property type="entry name" value="Rhodanese-like domain"/>
    <property type="match status" value="1"/>
</dbReference>
<protein>
    <submittedName>
        <fullName evidence="2">Rhodanese-like domain-containing protein</fullName>
    </submittedName>
</protein>
<dbReference type="PANTHER" id="PTHR43031">
    <property type="entry name" value="FAD-DEPENDENT OXIDOREDUCTASE"/>
    <property type="match status" value="1"/>
</dbReference>
<dbReference type="PANTHER" id="PTHR43031:SF1">
    <property type="entry name" value="PYRIDINE NUCLEOTIDE-DISULPHIDE OXIDOREDUCTASE"/>
    <property type="match status" value="1"/>
</dbReference>
<evidence type="ECO:0000313" key="2">
    <source>
        <dbReference type="EMBL" id="MFB9088507.1"/>
    </source>
</evidence>
<comment type="caution">
    <text evidence="2">The sequence shown here is derived from an EMBL/GenBank/DDBJ whole genome shotgun (WGS) entry which is preliminary data.</text>
</comment>
<dbReference type="CDD" id="cd00158">
    <property type="entry name" value="RHOD"/>
    <property type="match status" value="1"/>
</dbReference>
<accession>A0ABV5GBM6</accession>
<dbReference type="InterPro" id="IPR036873">
    <property type="entry name" value="Rhodanese-like_dom_sf"/>
</dbReference>
<name>A0ABV5GBM6_9FLAO</name>
<dbReference type="InterPro" id="IPR001763">
    <property type="entry name" value="Rhodanese-like_dom"/>
</dbReference>
<organism evidence="2 3">
    <name type="scientific">Flavobacterium paronense</name>
    <dbReference type="NCBI Taxonomy" id="1392775"/>
    <lineage>
        <taxon>Bacteria</taxon>
        <taxon>Pseudomonadati</taxon>
        <taxon>Bacteroidota</taxon>
        <taxon>Flavobacteriia</taxon>
        <taxon>Flavobacteriales</taxon>
        <taxon>Flavobacteriaceae</taxon>
        <taxon>Flavobacterium</taxon>
    </lineage>
</organism>
<dbReference type="EMBL" id="JBHMFB010000007">
    <property type="protein sequence ID" value="MFB9088507.1"/>
    <property type="molecule type" value="Genomic_DNA"/>
</dbReference>
<dbReference type="SUPFAM" id="SSF52821">
    <property type="entry name" value="Rhodanese/Cell cycle control phosphatase"/>
    <property type="match status" value="1"/>
</dbReference>
<keyword evidence="3" id="KW-1185">Reference proteome</keyword>
<reference evidence="2 3" key="1">
    <citation type="submission" date="2024-09" db="EMBL/GenBank/DDBJ databases">
        <authorList>
            <person name="Sun Q."/>
            <person name="Mori K."/>
        </authorList>
    </citation>
    <scope>NUCLEOTIDE SEQUENCE [LARGE SCALE GENOMIC DNA]</scope>
    <source>
        <strain evidence="2 3">CECT 8460</strain>
    </source>
</reference>
<dbReference type="SMART" id="SM00450">
    <property type="entry name" value="RHOD"/>
    <property type="match status" value="1"/>
</dbReference>
<dbReference type="Proteomes" id="UP001589576">
    <property type="component" value="Unassembled WGS sequence"/>
</dbReference>
<proteinExistence type="predicted"/>
<feature type="domain" description="Rhodanese" evidence="1">
    <location>
        <begin position="20"/>
        <end position="104"/>
    </location>
</feature>
<sequence>MFGILKNMFSKEDNNLSQKINDEAFLVDVRSSAEFAQGHVKGSVNIPLDQIPNLLSKFKGKKNIVVFCRSGARSSQAKAILERNGITNVTNGRTWQNVESLLTK</sequence>
<dbReference type="PROSITE" id="PS50206">
    <property type="entry name" value="RHODANESE_3"/>
    <property type="match status" value="1"/>
</dbReference>
<gene>
    <name evidence="2" type="ORF">ACFFUU_02725</name>
</gene>
<evidence type="ECO:0000313" key="3">
    <source>
        <dbReference type="Proteomes" id="UP001589576"/>
    </source>
</evidence>
<dbReference type="Pfam" id="PF00581">
    <property type="entry name" value="Rhodanese"/>
    <property type="match status" value="1"/>
</dbReference>